<evidence type="ECO:0000256" key="1">
    <source>
        <dbReference type="ARBA" id="ARBA00023125"/>
    </source>
</evidence>
<feature type="DNA-binding region" description="H-T-H motif" evidence="2">
    <location>
        <begin position="24"/>
        <end position="43"/>
    </location>
</feature>
<evidence type="ECO:0000259" key="3">
    <source>
        <dbReference type="PROSITE" id="PS50977"/>
    </source>
</evidence>
<gene>
    <name evidence="4" type="ORF">N180_09765</name>
</gene>
<keyword evidence="5" id="KW-1185">Reference proteome</keyword>
<dbReference type="eggNOG" id="COG1309">
    <property type="taxonomic scope" value="Bacteria"/>
</dbReference>
<dbReference type="Gene3D" id="1.10.357.10">
    <property type="entry name" value="Tetracycline Repressor, domain 2"/>
    <property type="match status" value="1"/>
</dbReference>
<evidence type="ECO:0000313" key="5">
    <source>
        <dbReference type="Proteomes" id="UP000028007"/>
    </source>
</evidence>
<dbReference type="GO" id="GO:0003677">
    <property type="term" value="F:DNA binding"/>
    <property type="evidence" value="ECO:0007669"/>
    <property type="project" value="UniProtKB-UniRule"/>
</dbReference>
<keyword evidence="1 2" id="KW-0238">DNA-binding</keyword>
<dbReference type="AlphaFoldDB" id="A0A081PEK0"/>
<evidence type="ECO:0000313" key="4">
    <source>
        <dbReference type="EMBL" id="KEQ29123.1"/>
    </source>
</evidence>
<dbReference type="Pfam" id="PF00440">
    <property type="entry name" value="TetR_N"/>
    <property type="match status" value="1"/>
</dbReference>
<protein>
    <recommendedName>
        <fullName evidence="3">HTH tetR-type domain-containing protein</fullName>
    </recommendedName>
</protein>
<dbReference type="SUPFAM" id="SSF46689">
    <property type="entry name" value="Homeodomain-like"/>
    <property type="match status" value="1"/>
</dbReference>
<proteinExistence type="predicted"/>
<dbReference type="InterPro" id="IPR009057">
    <property type="entry name" value="Homeodomain-like_sf"/>
</dbReference>
<dbReference type="RefSeq" id="WP_037442730.1">
    <property type="nucleotide sequence ID" value="NZ_JNFF01000083.1"/>
</dbReference>
<name>A0A081PEK0_9SPHI</name>
<sequence>MSVKYEIMNVAIRLFAQKGYMASSTREIALMAGVNLSMINYYFSSKEKLLENIVASNTSDLIEKIKECGGAGDF</sequence>
<evidence type="ECO:0000256" key="2">
    <source>
        <dbReference type="PROSITE-ProRule" id="PRU00335"/>
    </source>
</evidence>
<dbReference type="InterPro" id="IPR001647">
    <property type="entry name" value="HTH_TetR"/>
</dbReference>
<dbReference type="PRINTS" id="PR00455">
    <property type="entry name" value="HTHTETR"/>
</dbReference>
<dbReference type="PROSITE" id="PS50977">
    <property type="entry name" value="HTH_TETR_2"/>
    <property type="match status" value="1"/>
</dbReference>
<dbReference type="Proteomes" id="UP000028007">
    <property type="component" value="Unassembled WGS sequence"/>
</dbReference>
<dbReference type="OrthoDB" id="9789566at2"/>
<dbReference type="EMBL" id="JNFF01000083">
    <property type="protein sequence ID" value="KEQ29123.1"/>
    <property type="molecule type" value="Genomic_DNA"/>
</dbReference>
<feature type="domain" description="HTH tetR-type" evidence="3">
    <location>
        <begin position="1"/>
        <end position="61"/>
    </location>
</feature>
<accession>A0A081PEK0</accession>
<reference evidence="4 5" key="1">
    <citation type="journal article" date="1992" name="Int. J. Syst. Bacteriol.">
        <title>Sphingobacterium antarcticus sp. nov. a Psychrotrophic Bacterium from the Soils of Schirmacher Oasis, Antarctica.</title>
        <authorList>
            <person name="Shivaji S."/>
            <person name="Ray M.K."/>
            <person name="Rao N.S."/>
            <person name="Saiserr L."/>
            <person name="Jagannadham M.V."/>
            <person name="Kumar G.S."/>
            <person name="Reddy G."/>
            <person name="Bhargava P.M."/>
        </authorList>
    </citation>
    <scope>NUCLEOTIDE SEQUENCE [LARGE SCALE GENOMIC DNA]</scope>
    <source>
        <strain evidence="4 5">4BY</strain>
    </source>
</reference>
<organism evidence="4 5">
    <name type="scientific">Pedobacter antarcticus 4BY</name>
    <dbReference type="NCBI Taxonomy" id="1358423"/>
    <lineage>
        <taxon>Bacteria</taxon>
        <taxon>Pseudomonadati</taxon>
        <taxon>Bacteroidota</taxon>
        <taxon>Sphingobacteriia</taxon>
        <taxon>Sphingobacteriales</taxon>
        <taxon>Sphingobacteriaceae</taxon>
        <taxon>Pedobacter</taxon>
    </lineage>
</organism>
<comment type="caution">
    <text evidence="4">The sequence shown here is derived from an EMBL/GenBank/DDBJ whole genome shotgun (WGS) entry which is preliminary data.</text>
</comment>